<comment type="caution">
    <text evidence="2">The sequence shown here is derived from an EMBL/GenBank/DDBJ whole genome shotgun (WGS) entry which is preliminary data.</text>
</comment>
<evidence type="ECO:0000313" key="2">
    <source>
        <dbReference type="EMBL" id="GAG92137.1"/>
    </source>
</evidence>
<keyword evidence="1" id="KW-0812">Transmembrane</keyword>
<accession>X1CGC5</accession>
<gene>
    <name evidence="2" type="ORF">S01H4_48509</name>
</gene>
<keyword evidence="1" id="KW-1133">Transmembrane helix</keyword>
<keyword evidence="1" id="KW-0472">Membrane</keyword>
<dbReference type="AlphaFoldDB" id="X1CGC5"/>
<organism evidence="2">
    <name type="scientific">marine sediment metagenome</name>
    <dbReference type="NCBI Taxonomy" id="412755"/>
    <lineage>
        <taxon>unclassified sequences</taxon>
        <taxon>metagenomes</taxon>
        <taxon>ecological metagenomes</taxon>
    </lineage>
</organism>
<name>X1CGC5_9ZZZZ</name>
<sequence>IGIRSFKKESLGGLELFKLTSNFKELIWLLILFLARIYLWLVIYRDINIRKKSHREVWLRVDSTK</sequence>
<protein>
    <submittedName>
        <fullName evidence="2">Uncharacterized protein</fullName>
    </submittedName>
</protein>
<reference evidence="2" key="1">
    <citation type="journal article" date="2014" name="Front. Microbiol.">
        <title>High frequency of phylogenetically diverse reductive dehalogenase-homologous genes in deep subseafloor sedimentary metagenomes.</title>
        <authorList>
            <person name="Kawai M."/>
            <person name="Futagami T."/>
            <person name="Toyoda A."/>
            <person name="Takaki Y."/>
            <person name="Nishi S."/>
            <person name="Hori S."/>
            <person name="Arai W."/>
            <person name="Tsubouchi T."/>
            <person name="Morono Y."/>
            <person name="Uchiyama I."/>
            <person name="Ito T."/>
            <person name="Fujiyama A."/>
            <person name="Inagaki F."/>
            <person name="Takami H."/>
        </authorList>
    </citation>
    <scope>NUCLEOTIDE SEQUENCE</scope>
    <source>
        <strain evidence="2">Expedition CK06-06</strain>
    </source>
</reference>
<evidence type="ECO:0000256" key="1">
    <source>
        <dbReference type="SAM" id="Phobius"/>
    </source>
</evidence>
<dbReference type="EMBL" id="BART01027356">
    <property type="protein sequence ID" value="GAG92137.1"/>
    <property type="molecule type" value="Genomic_DNA"/>
</dbReference>
<feature type="transmembrane region" description="Helical" evidence="1">
    <location>
        <begin position="26"/>
        <end position="44"/>
    </location>
</feature>
<feature type="non-terminal residue" evidence="2">
    <location>
        <position position="1"/>
    </location>
</feature>
<proteinExistence type="predicted"/>